<dbReference type="AlphaFoldDB" id="A0AAD9UGR2"/>
<dbReference type="PANTHER" id="PTHR12141:SF5">
    <property type="entry name" value="ARFAPTIN"/>
    <property type="match status" value="1"/>
</dbReference>
<name>A0AAD9UGR2_RIDPI</name>
<dbReference type="GO" id="GO:0005543">
    <property type="term" value="F:phospholipid binding"/>
    <property type="evidence" value="ECO:0007669"/>
    <property type="project" value="TreeGrafter"/>
</dbReference>
<keyword evidence="2" id="KW-1185">Reference proteome</keyword>
<evidence type="ECO:0000313" key="2">
    <source>
        <dbReference type="Proteomes" id="UP001209878"/>
    </source>
</evidence>
<accession>A0AAD9UGR2</accession>
<dbReference type="GO" id="GO:0034315">
    <property type="term" value="P:regulation of Arp2/3 complex-mediated actin nucleation"/>
    <property type="evidence" value="ECO:0007669"/>
    <property type="project" value="TreeGrafter"/>
</dbReference>
<dbReference type="Proteomes" id="UP001209878">
    <property type="component" value="Unassembled WGS sequence"/>
</dbReference>
<gene>
    <name evidence="1" type="ORF">NP493_128g03015</name>
</gene>
<evidence type="ECO:0000313" key="1">
    <source>
        <dbReference type="EMBL" id="KAK2188571.1"/>
    </source>
</evidence>
<sequence length="66" mass="7298">MTPDGYLEVFMFPVDWVKVMHKQLLLLHNAVAAYFSGNQAGLDATLKQFSITLKAPNTGQPSFIEG</sequence>
<dbReference type="InterPro" id="IPR030798">
    <property type="entry name" value="Arfaptin_fam"/>
</dbReference>
<dbReference type="PANTHER" id="PTHR12141">
    <property type="entry name" value="ARFAPTIN-RELATED"/>
    <property type="match status" value="1"/>
</dbReference>
<dbReference type="GO" id="GO:0032588">
    <property type="term" value="C:trans-Golgi network membrane"/>
    <property type="evidence" value="ECO:0007669"/>
    <property type="project" value="TreeGrafter"/>
</dbReference>
<comment type="caution">
    <text evidence="1">The sequence shown here is derived from an EMBL/GenBank/DDBJ whole genome shotgun (WGS) entry which is preliminary data.</text>
</comment>
<organism evidence="1 2">
    <name type="scientific">Ridgeia piscesae</name>
    <name type="common">Tubeworm</name>
    <dbReference type="NCBI Taxonomy" id="27915"/>
    <lineage>
        <taxon>Eukaryota</taxon>
        <taxon>Metazoa</taxon>
        <taxon>Spiralia</taxon>
        <taxon>Lophotrochozoa</taxon>
        <taxon>Annelida</taxon>
        <taxon>Polychaeta</taxon>
        <taxon>Sedentaria</taxon>
        <taxon>Canalipalpata</taxon>
        <taxon>Sabellida</taxon>
        <taxon>Siboglinidae</taxon>
        <taxon>Ridgeia</taxon>
    </lineage>
</organism>
<protein>
    <submittedName>
        <fullName evidence="1">Uncharacterized protein</fullName>
    </submittedName>
</protein>
<reference evidence="1" key="1">
    <citation type="journal article" date="2023" name="Mol. Biol. Evol.">
        <title>Third-Generation Sequencing Reveals the Adaptive Role of the Epigenome in Three Deep-Sea Polychaetes.</title>
        <authorList>
            <person name="Perez M."/>
            <person name="Aroh O."/>
            <person name="Sun Y."/>
            <person name="Lan Y."/>
            <person name="Juniper S.K."/>
            <person name="Young C.R."/>
            <person name="Angers B."/>
            <person name="Qian P.Y."/>
        </authorList>
    </citation>
    <scope>NUCLEOTIDE SEQUENCE</scope>
    <source>
        <strain evidence="1">R07B-5</strain>
    </source>
</reference>
<dbReference type="EMBL" id="JAODUO010000128">
    <property type="protein sequence ID" value="KAK2188571.1"/>
    <property type="molecule type" value="Genomic_DNA"/>
</dbReference>
<proteinExistence type="predicted"/>
<dbReference type="GO" id="GO:0006886">
    <property type="term" value="P:intracellular protein transport"/>
    <property type="evidence" value="ECO:0007669"/>
    <property type="project" value="TreeGrafter"/>
</dbReference>